<feature type="domain" description="AB hydrolase-1" evidence="1">
    <location>
        <begin position="28"/>
        <end position="265"/>
    </location>
</feature>
<dbReference type="Gene3D" id="3.40.50.1820">
    <property type="entry name" value="alpha/beta hydrolase"/>
    <property type="match status" value="1"/>
</dbReference>
<accession>A0A1I3JUX3</accession>
<dbReference type="STRING" id="1121003.SAMN03080618_01013"/>
<dbReference type="Pfam" id="PF12697">
    <property type="entry name" value="Abhydrolase_6"/>
    <property type="match status" value="1"/>
</dbReference>
<keyword evidence="3" id="KW-1185">Reference proteome</keyword>
<dbReference type="PRINTS" id="PR00111">
    <property type="entry name" value="ABHYDROLASE"/>
</dbReference>
<dbReference type="Proteomes" id="UP000242763">
    <property type="component" value="Unassembled WGS sequence"/>
</dbReference>
<proteinExistence type="predicted"/>
<evidence type="ECO:0000313" key="3">
    <source>
        <dbReference type="Proteomes" id="UP000242763"/>
    </source>
</evidence>
<dbReference type="InterPro" id="IPR029058">
    <property type="entry name" value="AB_hydrolase_fold"/>
</dbReference>
<dbReference type="AlphaFoldDB" id="A0A1I3JUX3"/>
<dbReference type="InterPro" id="IPR050266">
    <property type="entry name" value="AB_hydrolase_sf"/>
</dbReference>
<dbReference type="GO" id="GO:0016020">
    <property type="term" value="C:membrane"/>
    <property type="evidence" value="ECO:0007669"/>
    <property type="project" value="TreeGrafter"/>
</dbReference>
<organism evidence="2 3">
    <name type="scientific">Aquamicrobium aerolatum DSM 21857</name>
    <dbReference type="NCBI Taxonomy" id="1121003"/>
    <lineage>
        <taxon>Bacteria</taxon>
        <taxon>Pseudomonadati</taxon>
        <taxon>Pseudomonadota</taxon>
        <taxon>Alphaproteobacteria</taxon>
        <taxon>Hyphomicrobiales</taxon>
        <taxon>Phyllobacteriaceae</taxon>
        <taxon>Aerobium</taxon>
    </lineage>
</organism>
<evidence type="ECO:0000313" key="2">
    <source>
        <dbReference type="EMBL" id="SFI64052.1"/>
    </source>
</evidence>
<dbReference type="RefSeq" id="WP_091519361.1">
    <property type="nucleotide sequence ID" value="NZ_FORF01000004.1"/>
</dbReference>
<dbReference type="SUPFAM" id="SSF53474">
    <property type="entry name" value="alpha/beta-Hydrolases"/>
    <property type="match status" value="1"/>
</dbReference>
<name>A0A1I3JUX3_9HYPH</name>
<reference evidence="3" key="1">
    <citation type="submission" date="2016-10" db="EMBL/GenBank/DDBJ databases">
        <authorList>
            <person name="Varghese N."/>
            <person name="Submissions S."/>
        </authorList>
    </citation>
    <scope>NUCLEOTIDE SEQUENCE [LARGE SCALE GENOMIC DNA]</scope>
    <source>
        <strain evidence="3">DSM 21857</strain>
    </source>
</reference>
<dbReference type="InterPro" id="IPR000073">
    <property type="entry name" value="AB_hydrolase_1"/>
</dbReference>
<dbReference type="OrthoDB" id="9804723at2"/>
<evidence type="ECO:0000259" key="1">
    <source>
        <dbReference type="Pfam" id="PF12697"/>
    </source>
</evidence>
<protein>
    <submittedName>
        <fullName evidence="2">Pimeloyl-ACP methyl ester carboxylesterase</fullName>
    </submittedName>
</protein>
<dbReference type="PANTHER" id="PTHR43798">
    <property type="entry name" value="MONOACYLGLYCEROL LIPASE"/>
    <property type="match status" value="1"/>
</dbReference>
<dbReference type="PANTHER" id="PTHR43798:SF33">
    <property type="entry name" value="HYDROLASE, PUTATIVE (AFU_ORTHOLOGUE AFUA_2G14860)-RELATED"/>
    <property type="match status" value="1"/>
</dbReference>
<dbReference type="EMBL" id="FORF01000004">
    <property type="protein sequence ID" value="SFI64052.1"/>
    <property type="molecule type" value="Genomic_DNA"/>
</dbReference>
<gene>
    <name evidence="2" type="ORF">SAMN03080618_01013</name>
</gene>
<sequence length="274" mass="28978">MTTNSGAIETSHGTIAYTQTSIEGPAMLLIHGNSSCKEVFGKQYAAPELAEFRLVAFDLPGHGASDDAADPARSYTLGGYAEMAGEVASALKLDKPIIFGWSLGGHIALEMIGSGFDAAGVMISGTPPIKPTIESLMTGFNIDPSAENLTGKRDFTEADAIFYSTHTSAVDGVVAPELLAMCKRTDGRAREIMFGSVMQGHALDEQEIVATTTTPFAVVNGVDDVFIQASYFDTLVYSSLWDRGVVRLDGAGHAPFLQQPAAFNALLAEFARTA</sequence>